<gene>
    <name evidence="3" type="ORF">FZC76_00035</name>
</gene>
<dbReference type="Gene3D" id="3.40.30.10">
    <property type="entry name" value="Glutaredoxin"/>
    <property type="match status" value="1"/>
</dbReference>
<feature type="domain" description="DSBA-like thioredoxin" evidence="2">
    <location>
        <begin position="3"/>
        <end position="205"/>
    </location>
</feature>
<dbReference type="STRING" id="79883.GCA_001636495_02773"/>
<dbReference type="Pfam" id="PF01323">
    <property type="entry name" value="DSBA"/>
    <property type="match status" value="1"/>
</dbReference>
<evidence type="ECO:0000313" key="3">
    <source>
        <dbReference type="EMBL" id="TYS70327.1"/>
    </source>
</evidence>
<organism evidence="3 4">
    <name type="scientific">Sutcliffiella horikoshii</name>
    <dbReference type="NCBI Taxonomy" id="79883"/>
    <lineage>
        <taxon>Bacteria</taxon>
        <taxon>Bacillati</taxon>
        <taxon>Bacillota</taxon>
        <taxon>Bacilli</taxon>
        <taxon>Bacillales</taxon>
        <taxon>Bacillaceae</taxon>
        <taxon>Sutcliffiella</taxon>
    </lineage>
</organism>
<dbReference type="AlphaFoldDB" id="A0A5D4T3P5"/>
<protein>
    <submittedName>
        <fullName evidence="3">DsbA family oxidoreductase</fullName>
    </submittedName>
</protein>
<evidence type="ECO:0000313" key="4">
    <source>
        <dbReference type="Proteomes" id="UP000322524"/>
    </source>
</evidence>
<feature type="compositionally biased region" description="Polar residues" evidence="1">
    <location>
        <begin position="217"/>
        <end position="231"/>
    </location>
</feature>
<evidence type="ECO:0000259" key="2">
    <source>
        <dbReference type="Pfam" id="PF01323"/>
    </source>
</evidence>
<evidence type="ECO:0000256" key="1">
    <source>
        <dbReference type="SAM" id="MobiDB-lite"/>
    </source>
</evidence>
<dbReference type="RefSeq" id="WP_148986239.1">
    <property type="nucleotide sequence ID" value="NZ_VTEV01000001.1"/>
</dbReference>
<name>A0A5D4T3P5_9BACI</name>
<dbReference type="EMBL" id="VTEV01000001">
    <property type="protein sequence ID" value="TYS70327.1"/>
    <property type="molecule type" value="Genomic_DNA"/>
</dbReference>
<dbReference type="OrthoDB" id="9799122at2"/>
<dbReference type="PANTHER" id="PTHR13887">
    <property type="entry name" value="GLUTATHIONE S-TRANSFERASE KAPPA"/>
    <property type="match status" value="1"/>
</dbReference>
<accession>A0A5D4T3P5</accession>
<sequence>MKIEIWSDYVCPFCYIGKRRLEKALEDFPHKDSVTIEYKSFELDPNAKRDTEFSIYEILAKKYGIPVEEAKRMSAGVAKQAAEVGLQFNFDTSIPTNTFDAHRLGKYAETKGKAKEMTERLLRSHFTESKHIGNKDFLKELGIILGLDSGEVEEVLAGDAFEKDVRFDQREAREIGVQGVPFFVLNSKYAISGAQPPEVFAEALAKVWEEENQKPKLQNFESKNKSETSYCSDDCCE</sequence>
<dbReference type="InterPro" id="IPR001853">
    <property type="entry name" value="DSBA-like_thioredoxin_dom"/>
</dbReference>
<dbReference type="InterPro" id="IPR036249">
    <property type="entry name" value="Thioredoxin-like_sf"/>
</dbReference>
<dbReference type="GO" id="GO:0016491">
    <property type="term" value="F:oxidoreductase activity"/>
    <property type="evidence" value="ECO:0007669"/>
    <property type="project" value="InterPro"/>
</dbReference>
<dbReference type="SUPFAM" id="SSF52833">
    <property type="entry name" value="Thioredoxin-like"/>
    <property type="match status" value="1"/>
</dbReference>
<proteinExistence type="predicted"/>
<dbReference type="Proteomes" id="UP000322524">
    <property type="component" value="Unassembled WGS sequence"/>
</dbReference>
<comment type="caution">
    <text evidence="3">The sequence shown here is derived from an EMBL/GenBank/DDBJ whole genome shotgun (WGS) entry which is preliminary data.</text>
</comment>
<reference evidence="3 4" key="1">
    <citation type="submission" date="2019-08" db="EMBL/GenBank/DDBJ databases">
        <title>Bacillus genomes from the desert of Cuatro Cienegas, Coahuila.</title>
        <authorList>
            <person name="Olmedo-Alvarez G."/>
        </authorList>
    </citation>
    <scope>NUCLEOTIDE SEQUENCE [LARGE SCALE GENOMIC DNA]</scope>
    <source>
        <strain evidence="3 4">CH28_1T</strain>
    </source>
</reference>
<dbReference type="CDD" id="cd03024">
    <property type="entry name" value="DsbA_FrnE"/>
    <property type="match status" value="1"/>
</dbReference>
<feature type="region of interest" description="Disordered" evidence="1">
    <location>
        <begin position="217"/>
        <end position="237"/>
    </location>
</feature>
<dbReference type="PANTHER" id="PTHR13887:SF41">
    <property type="entry name" value="THIOREDOXIN SUPERFAMILY PROTEIN"/>
    <property type="match status" value="1"/>
</dbReference>